<dbReference type="InterPro" id="IPR043504">
    <property type="entry name" value="Peptidase_S1_PA_chymotrypsin"/>
</dbReference>
<dbReference type="Proteomes" id="UP001432322">
    <property type="component" value="Unassembled WGS sequence"/>
</dbReference>
<evidence type="ECO:0000256" key="4">
    <source>
        <dbReference type="ARBA" id="ARBA00023157"/>
    </source>
</evidence>
<keyword evidence="3 5" id="KW-0720">Serine protease</keyword>
<dbReference type="PRINTS" id="PR00722">
    <property type="entry name" value="CHYMOTRYPSIN"/>
</dbReference>
<evidence type="ECO:0000313" key="9">
    <source>
        <dbReference type="Proteomes" id="UP001432322"/>
    </source>
</evidence>
<dbReference type="PANTHER" id="PTHR24252">
    <property type="entry name" value="ACROSIN-RELATED"/>
    <property type="match status" value="1"/>
</dbReference>
<accession>A0AAV5V7P2</accession>
<organism evidence="8 9">
    <name type="scientific">Pristionchus fissidentatus</name>
    <dbReference type="NCBI Taxonomy" id="1538716"/>
    <lineage>
        <taxon>Eukaryota</taxon>
        <taxon>Metazoa</taxon>
        <taxon>Ecdysozoa</taxon>
        <taxon>Nematoda</taxon>
        <taxon>Chromadorea</taxon>
        <taxon>Rhabditida</taxon>
        <taxon>Rhabditina</taxon>
        <taxon>Diplogasteromorpha</taxon>
        <taxon>Diplogasteroidea</taxon>
        <taxon>Neodiplogasteridae</taxon>
        <taxon>Pristionchus</taxon>
    </lineage>
</organism>
<dbReference type="Pfam" id="PF00089">
    <property type="entry name" value="Trypsin"/>
    <property type="match status" value="1"/>
</dbReference>
<feature type="domain" description="Peptidase S1" evidence="7">
    <location>
        <begin position="56"/>
        <end position="285"/>
    </location>
</feature>
<dbReference type="InterPro" id="IPR033116">
    <property type="entry name" value="TRYPSIN_SER"/>
</dbReference>
<dbReference type="CDD" id="cd00190">
    <property type="entry name" value="Tryp_SPc"/>
    <property type="match status" value="1"/>
</dbReference>
<keyword evidence="9" id="KW-1185">Reference proteome</keyword>
<reference evidence="8" key="1">
    <citation type="submission" date="2023-10" db="EMBL/GenBank/DDBJ databases">
        <title>Genome assembly of Pristionchus species.</title>
        <authorList>
            <person name="Yoshida K."/>
            <person name="Sommer R.J."/>
        </authorList>
    </citation>
    <scope>NUCLEOTIDE SEQUENCE</scope>
    <source>
        <strain evidence="8">RS5133</strain>
    </source>
</reference>
<evidence type="ECO:0000256" key="1">
    <source>
        <dbReference type="ARBA" id="ARBA00022670"/>
    </source>
</evidence>
<name>A0AAV5V7P2_9BILA</name>
<dbReference type="InterPro" id="IPR018114">
    <property type="entry name" value="TRYPSIN_HIS"/>
</dbReference>
<keyword evidence="6" id="KW-0732">Signal</keyword>
<dbReference type="InterPro" id="IPR009003">
    <property type="entry name" value="Peptidase_S1_PA"/>
</dbReference>
<feature type="chain" id="PRO_5043383383" description="Peptidase S1 domain-containing protein" evidence="6">
    <location>
        <begin position="26"/>
        <end position="288"/>
    </location>
</feature>
<dbReference type="SMART" id="SM00020">
    <property type="entry name" value="Tryp_SPc"/>
    <property type="match status" value="1"/>
</dbReference>
<dbReference type="GO" id="GO:0006508">
    <property type="term" value="P:proteolysis"/>
    <property type="evidence" value="ECO:0007669"/>
    <property type="project" value="UniProtKB-KW"/>
</dbReference>
<keyword evidence="1 5" id="KW-0645">Protease</keyword>
<evidence type="ECO:0000259" key="7">
    <source>
        <dbReference type="PROSITE" id="PS50240"/>
    </source>
</evidence>
<gene>
    <name evidence="8" type="ORF">PFISCL1PPCAC_5589</name>
</gene>
<protein>
    <recommendedName>
        <fullName evidence="7">Peptidase S1 domain-containing protein</fullName>
    </recommendedName>
</protein>
<evidence type="ECO:0000256" key="2">
    <source>
        <dbReference type="ARBA" id="ARBA00022801"/>
    </source>
</evidence>
<evidence type="ECO:0000256" key="6">
    <source>
        <dbReference type="SAM" id="SignalP"/>
    </source>
</evidence>
<dbReference type="PROSITE" id="PS50240">
    <property type="entry name" value="TRYPSIN_DOM"/>
    <property type="match status" value="1"/>
</dbReference>
<dbReference type="InterPro" id="IPR001314">
    <property type="entry name" value="Peptidase_S1A"/>
</dbReference>
<evidence type="ECO:0000256" key="5">
    <source>
        <dbReference type="RuleBase" id="RU363034"/>
    </source>
</evidence>
<dbReference type="FunFam" id="2.40.10.10:FF:000003">
    <property type="entry name" value="Transmembrane serine protease 3"/>
    <property type="match status" value="1"/>
</dbReference>
<dbReference type="EMBL" id="BTSY01000002">
    <property type="protein sequence ID" value="GMT14292.1"/>
    <property type="molecule type" value="Genomic_DNA"/>
</dbReference>
<sequence length="288" mass="31471">THGSTASRSGMFHLILLFLPLLISSQECGLHFSDEGNPLARVLDDQTHFSMEENRLIGGVETEPHSWPWTVQLVYQGGHRCGGAIVDRSFIVTAAHCFAKSRLPDRYTVFTGGHTSMSGQEHNVLNISVHPFFNVVWPSSFDVAIVKISPEVTLGERAQPICLPLIPPSNNKMCVVAGWGLDNENGTKSAFLREIHVPIVPVHVCNNPFHYGGRIHTPTMLCAGYSQGRVDSCQGDSGGPLMCERAGKWELQGVVSWGIGCGRSGHPGVYARILPALAFIQTTMFLLR</sequence>
<comment type="caution">
    <text evidence="8">The sequence shown here is derived from an EMBL/GenBank/DDBJ whole genome shotgun (WGS) entry which is preliminary data.</text>
</comment>
<evidence type="ECO:0000256" key="3">
    <source>
        <dbReference type="ARBA" id="ARBA00022825"/>
    </source>
</evidence>
<dbReference type="PROSITE" id="PS00135">
    <property type="entry name" value="TRYPSIN_SER"/>
    <property type="match status" value="1"/>
</dbReference>
<proteinExistence type="predicted"/>
<dbReference type="SUPFAM" id="SSF50494">
    <property type="entry name" value="Trypsin-like serine proteases"/>
    <property type="match status" value="1"/>
</dbReference>
<dbReference type="Gene3D" id="2.40.10.10">
    <property type="entry name" value="Trypsin-like serine proteases"/>
    <property type="match status" value="1"/>
</dbReference>
<dbReference type="PROSITE" id="PS00134">
    <property type="entry name" value="TRYPSIN_HIS"/>
    <property type="match status" value="1"/>
</dbReference>
<dbReference type="InterPro" id="IPR001254">
    <property type="entry name" value="Trypsin_dom"/>
</dbReference>
<evidence type="ECO:0000313" key="8">
    <source>
        <dbReference type="EMBL" id="GMT14292.1"/>
    </source>
</evidence>
<dbReference type="GO" id="GO:0004252">
    <property type="term" value="F:serine-type endopeptidase activity"/>
    <property type="evidence" value="ECO:0007669"/>
    <property type="project" value="InterPro"/>
</dbReference>
<dbReference type="PANTHER" id="PTHR24252:SF7">
    <property type="entry name" value="HYALIN"/>
    <property type="match status" value="1"/>
</dbReference>
<dbReference type="AlphaFoldDB" id="A0AAV5V7P2"/>
<keyword evidence="2 5" id="KW-0378">Hydrolase</keyword>
<feature type="non-terminal residue" evidence="8">
    <location>
        <position position="1"/>
    </location>
</feature>
<keyword evidence="4" id="KW-1015">Disulfide bond</keyword>
<feature type="signal peptide" evidence="6">
    <location>
        <begin position="1"/>
        <end position="25"/>
    </location>
</feature>